<keyword evidence="4" id="KW-1185">Reference proteome</keyword>
<dbReference type="SMART" id="SM00530">
    <property type="entry name" value="HTH_XRE"/>
    <property type="match status" value="1"/>
</dbReference>
<proteinExistence type="predicted"/>
<comment type="caution">
    <text evidence="3">The sequence shown here is derived from an EMBL/GenBank/DDBJ whole genome shotgun (WGS) entry which is preliminary data.</text>
</comment>
<evidence type="ECO:0000313" key="3">
    <source>
        <dbReference type="EMBL" id="KPU42131.1"/>
    </source>
</evidence>
<evidence type="ECO:0000259" key="2">
    <source>
        <dbReference type="PROSITE" id="PS50943"/>
    </source>
</evidence>
<dbReference type="Pfam" id="PF01381">
    <property type="entry name" value="HTH_3"/>
    <property type="match status" value="1"/>
</dbReference>
<gene>
    <name evidence="3" type="primary">immR_3</name>
    <name evidence="3" type="ORF">OXPF_39100</name>
</gene>
<dbReference type="CDD" id="cd00093">
    <property type="entry name" value="HTH_XRE"/>
    <property type="match status" value="1"/>
</dbReference>
<dbReference type="RefSeq" id="WP_083480056.1">
    <property type="nucleotide sequence ID" value="NZ_LKET01000068.1"/>
</dbReference>
<dbReference type="EMBL" id="LKET01000068">
    <property type="protein sequence ID" value="KPU42131.1"/>
    <property type="molecule type" value="Genomic_DNA"/>
</dbReference>
<dbReference type="PANTHER" id="PTHR46558:SF11">
    <property type="entry name" value="HTH-TYPE TRANSCRIPTIONAL REGULATOR XRE"/>
    <property type="match status" value="1"/>
</dbReference>
<dbReference type="PROSITE" id="PS50943">
    <property type="entry name" value="HTH_CROC1"/>
    <property type="match status" value="1"/>
</dbReference>
<dbReference type="STRING" id="36849.OXPF_39100"/>
<protein>
    <submittedName>
        <fullName evidence="3">HTH-type transcriptional regulator ImmR</fullName>
    </submittedName>
</protein>
<dbReference type="InterPro" id="IPR001387">
    <property type="entry name" value="Cro/C1-type_HTH"/>
</dbReference>
<dbReference type="SUPFAM" id="SSF47413">
    <property type="entry name" value="lambda repressor-like DNA-binding domains"/>
    <property type="match status" value="1"/>
</dbReference>
<feature type="domain" description="HTH cro/C1-type" evidence="2">
    <location>
        <begin position="6"/>
        <end position="60"/>
    </location>
</feature>
<name>A0A0P8YRD7_9CLOT</name>
<keyword evidence="1" id="KW-0238">DNA-binding</keyword>
<dbReference type="OrthoDB" id="9811208at2"/>
<dbReference type="PANTHER" id="PTHR46558">
    <property type="entry name" value="TRACRIPTIONAL REGULATORY PROTEIN-RELATED-RELATED"/>
    <property type="match status" value="1"/>
</dbReference>
<accession>A0A0P8YRD7</accession>
<evidence type="ECO:0000256" key="1">
    <source>
        <dbReference type="ARBA" id="ARBA00023125"/>
    </source>
</evidence>
<dbReference type="InterPro" id="IPR010982">
    <property type="entry name" value="Lambda_DNA-bd_dom_sf"/>
</dbReference>
<dbReference type="Proteomes" id="UP000050326">
    <property type="component" value="Unassembled WGS sequence"/>
</dbReference>
<dbReference type="AlphaFoldDB" id="A0A0P8YRD7"/>
<dbReference type="GO" id="GO:0003677">
    <property type="term" value="F:DNA binding"/>
    <property type="evidence" value="ECO:0007669"/>
    <property type="project" value="UniProtKB-KW"/>
</dbReference>
<sequence>MFGERLKEIRIESKLTQEELGDMVGVSGNTISKYETGDREPSLDILTRIANYFNVSLDYLLGRTDLTTPPYTINAIKTKSEAKYFDLIIKIIINNIDKIPFIHSILKAFDENKDV</sequence>
<organism evidence="3 4">
    <name type="scientific">Oxobacter pfennigii</name>
    <dbReference type="NCBI Taxonomy" id="36849"/>
    <lineage>
        <taxon>Bacteria</taxon>
        <taxon>Bacillati</taxon>
        <taxon>Bacillota</taxon>
        <taxon>Clostridia</taxon>
        <taxon>Eubacteriales</taxon>
        <taxon>Clostridiaceae</taxon>
        <taxon>Oxobacter</taxon>
    </lineage>
</organism>
<dbReference type="Gene3D" id="1.10.260.40">
    <property type="entry name" value="lambda repressor-like DNA-binding domains"/>
    <property type="match status" value="1"/>
</dbReference>
<evidence type="ECO:0000313" key="4">
    <source>
        <dbReference type="Proteomes" id="UP000050326"/>
    </source>
</evidence>
<reference evidence="3 4" key="1">
    <citation type="submission" date="2015-09" db="EMBL/GenBank/DDBJ databases">
        <title>Genome sequence of Oxobacter pfennigii DSM 3222.</title>
        <authorList>
            <person name="Poehlein A."/>
            <person name="Bengelsdorf F.R."/>
            <person name="Schiel-Bengelsdorf B."/>
            <person name="Duerre P."/>
            <person name="Daniel R."/>
        </authorList>
    </citation>
    <scope>NUCLEOTIDE SEQUENCE [LARGE SCALE GENOMIC DNA]</scope>
    <source>
        <strain evidence="3 4">DSM 3222</strain>
    </source>
</reference>
<dbReference type="PATRIC" id="fig|36849.3.peg.4138"/>